<sequence>MRQLSTDQRAQILKCLVDGNSIRATVRITGAAKNTVTKLLVDVGMACAEYQNEVLRNLPCKRIQCDEIWSFVYAKEKNVPEPMKGHFGFGDVWTFTAICADTKLVPSWLLGRRDLETATVFMNDLARRLKNKVQLTTDGHKMYLDAVDNAFGSEIDFSQLIKLYGSSPDSEVRYSPAECTGIEVKRIQGKPDPKHISTSYVERQNLTIRMSMRRFTRLTNGFSKKVENLSYAVALHFMYYNFCRLHQTLRVTPAMEAGIADHVWEVKEILALLDSK</sequence>
<dbReference type="InterPro" id="IPR051354">
    <property type="entry name" value="Transposase_27_IS1"/>
</dbReference>
<gene>
    <name evidence="1" type="ORF">C4532_07460</name>
</gene>
<evidence type="ECO:0000313" key="2">
    <source>
        <dbReference type="Proteomes" id="UP000285961"/>
    </source>
</evidence>
<dbReference type="AlphaFoldDB" id="A0A419F0E2"/>
<comment type="caution">
    <text evidence="1">The sequence shown here is derived from an EMBL/GenBank/DDBJ whole genome shotgun (WGS) entry which is preliminary data.</text>
</comment>
<dbReference type="SUPFAM" id="SSF53098">
    <property type="entry name" value="Ribonuclease H-like"/>
    <property type="match status" value="1"/>
</dbReference>
<dbReference type="PANTHER" id="PTHR33293">
    <property type="entry name" value="INSERTION ELEMENT IS1 1 PROTEIN INSB-RELATED"/>
    <property type="match status" value="1"/>
</dbReference>
<reference evidence="1 2" key="1">
    <citation type="journal article" date="2017" name="ISME J.">
        <title>Energy and carbon metabolisms in a deep terrestrial subsurface fluid microbial community.</title>
        <authorList>
            <person name="Momper L."/>
            <person name="Jungbluth S.P."/>
            <person name="Lee M.D."/>
            <person name="Amend J.P."/>
        </authorList>
    </citation>
    <scope>NUCLEOTIDE SEQUENCE [LARGE SCALE GENOMIC DNA]</scope>
    <source>
        <strain evidence="1">SURF_17</strain>
    </source>
</reference>
<organism evidence="1 2">
    <name type="scientific">Candidatus Abyssobacteria bacterium SURF_17</name>
    <dbReference type="NCBI Taxonomy" id="2093361"/>
    <lineage>
        <taxon>Bacteria</taxon>
        <taxon>Pseudomonadati</taxon>
        <taxon>Candidatus Hydrogenedentota</taxon>
        <taxon>Candidatus Abyssobacteria</taxon>
    </lineage>
</organism>
<dbReference type="InterPro" id="IPR012337">
    <property type="entry name" value="RNaseH-like_sf"/>
</dbReference>
<name>A0A419F0E2_9BACT</name>
<evidence type="ECO:0000313" key="1">
    <source>
        <dbReference type="EMBL" id="RJP71356.1"/>
    </source>
</evidence>
<dbReference type="PANTHER" id="PTHR33293:SF1">
    <property type="entry name" value="INSERTION ELEMENT IS1 1 PROTEIN INSB-RELATED"/>
    <property type="match status" value="1"/>
</dbReference>
<dbReference type="Proteomes" id="UP000285961">
    <property type="component" value="Unassembled WGS sequence"/>
</dbReference>
<dbReference type="EMBL" id="QZKI01000060">
    <property type="protein sequence ID" value="RJP71356.1"/>
    <property type="molecule type" value="Genomic_DNA"/>
</dbReference>
<proteinExistence type="predicted"/>
<accession>A0A419F0E2</accession>
<protein>
    <submittedName>
        <fullName evidence="1">DDE domain-containing protein</fullName>
    </submittedName>
</protein>